<evidence type="ECO:0000256" key="4">
    <source>
        <dbReference type="SAM" id="SignalP"/>
    </source>
</evidence>
<comment type="caution">
    <text evidence="5">The sequence shown here is derived from an EMBL/GenBank/DDBJ whole genome shotgun (WGS) entry which is preliminary data.</text>
</comment>
<dbReference type="InterPro" id="IPR026045">
    <property type="entry name" value="Ferric-bd"/>
</dbReference>
<reference evidence="5" key="1">
    <citation type="journal article" date="2021" name="Front. Microbiol.">
        <title>Comprehensive Comparative Genomics and Phenotyping of Methylobacterium Species.</title>
        <authorList>
            <person name="Alessa O."/>
            <person name="Ogura Y."/>
            <person name="Fujitani Y."/>
            <person name="Takami H."/>
            <person name="Hayashi T."/>
            <person name="Sahin N."/>
            <person name="Tani A."/>
        </authorList>
    </citation>
    <scope>NUCLEOTIDE SEQUENCE</scope>
    <source>
        <strain evidence="5">KCTC 52305</strain>
    </source>
</reference>
<name>A0ABQ4QUA5_9HYPH</name>
<evidence type="ECO:0000313" key="6">
    <source>
        <dbReference type="Proteomes" id="UP001055167"/>
    </source>
</evidence>
<dbReference type="PANTHER" id="PTHR30006:SF15">
    <property type="entry name" value="IRON-UTILIZATION PERIPLASMIC PROTEIN"/>
    <property type="match status" value="1"/>
</dbReference>
<protein>
    <submittedName>
        <fullName evidence="5">Iron uptake protein A1</fullName>
    </submittedName>
</protein>
<keyword evidence="2 4" id="KW-0732">Signal</keyword>
<gene>
    <name evidence="5" type="primary">futA1</name>
    <name evidence="5" type="ORF">OPKNFCMD_1206</name>
</gene>
<dbReference type="Proteomes" id="UP001055167">
    <property type="component" value="Unassembled WGS sequence"/>
</dbReference>
<evidence type="ECO:0000313" key="5">
    <source>
        <dbReference type="EMBL" id="GJD48485.1"/>
    </source>
</evidence>
<dbReference type="PANTHER" id="PTHR30006">
    <property type="entry name" value="THIAMINE-BINDING PERIPLASMIC PROTEIN-RELATED"/>
    <property type="match status" value="1"/>
</dbReference>
<evidence type="ECO:0000256" key="1">
    <source>
        <dbReference type="ARBA" id="ARBA00008520"/>
    </source>
</evidence>
<dbReference type="InterPro" id="IPR006059">
    <property type="entry name" value="SBP"/>
</dbReference>
<evidence type="ECO:0000256" key="2">
    <source>
        <dbReference type="ARBA" id="ARBA00022729"/>
    </source>
</evidence>
<feature type="signal peptide" evidence="4">
    <location>
        <begin position="1"/>
        <end position="30"/>
    </location>
</feature>
<comment type="similarity">
    <text evidence="1">Belongs to the bacterial solute-binding protein 1 family.</text>
</comment>
<dbReference type="EMBL" id="BPQH01000003">
    <property type="protein sequence ID" value="GJD48485.1"/>
    <property type="molecule type" value="Genomic_DNA"/>
</dbReference>
<keyword evidence="6" id="KW-1185">Reference proteome</keyword>
<evidence type="ECO:0000256" key="3">
    <source>
        <dbReference type="ARBA" id="ARBA00022764"/>
    </source>
</evidence>
<reference evidence="5" key="2">
    <citation type="submission" date="2021-08" db="EMBL/GenBank/DDBJ databases">
        <authorList>
            <person name="Tani A."/>
            <person name="Ola A."/>
            <person name="Ogura Y."/>
            <person name="Katsura K."/>
            <person name="Hayashi T."/>
        </authorList>
    </citation>
    <scope>NUCLEOTIDE SEQUENCE</scope>
    <source>
        <strain evidence="5">KCTC 52305</strain>
    </source>
</reference>
<organism evidence="5 6">
    <name type="scientific">Methylobacterium crusticola</name>
    <dbReference type="NCBI Taxonomy" id="1697972"/>
    <lineage>
        <taxon>Bacteria</taxon>
        <taxon>Pseudomonadati</taxon>
        <taxon>Pseudomonadota</taxon>
        <taxon>Alphaproteobacteria</taxon>
        <taxon>Hyphomicrobiales</taxon>
        <taxon>Methylobacteriaceae</taxon>
        <taxon>Methylobacterium</taxon>
    </lineage>
</organism>
<proteinExistence type="inferred from homology"/>
<accession>A0ABQ4QUA5</accession>
<dbReference type="Pfam" id="PF01547">
    <property type="entry name" value="SBP_bac_1"/>
    <property type="match status" value="1"/>
</dbReference>
<dbReference type="PIRSF" id="PIRSF002825">
    <property type="entry name" value="CfbpA"/>
    <property type="match status" value="1"/>
</dbReference>
<sequence length="368" mass="38940">MSRPRTLSPLLGLLARAALALPAGAMLAGAAPVRAEAPAAGAAPARAEAPAAGEVNLYTTREPGLIRPLLDAFTRSSGVKVNTVFVDKGLAERVAAEGARSAADVLMTVDIGNLIELVDRDLAQPVRSAVLEAAVPAPLRDAEGRWFSLSTRARLVYADPDLRDLAGLTYEDLADPKWKGKVCLRAGQHPYNTALIAAHLVRHGEERTEAWLRGLKANLARKAGGGDRDVARDIVADLCDLGLGNSYYIGLMRSGRGGPEQKTWGDGVQVVLPTFRGGGTHVNVSGAVVARSAPNRDNAVRLLEYLVSDEAQGLYARADYEYPVKPGAPLDPLLADLGVLSVDPTPLVEIARSRKAASLLVDKVGFDR</sequence>
<feature type="chain" id="PRO_5046730204" evidence="4">
    <location>
        <begin position="31"/>
        <end position="368"/>
    </location>
</feature>
<keyword evidence="3" id="KW-0574">Periplasm</keyword>
<dbReference type="Gene3D" id="3.40.190.10">
    <property type="entry name" value="Periplasmic binding protein-like II"/>
    <property type="match status" value="2"/>
</dbReference>
<dbReference type="SUPFAM" id="SSF53850">
    <property type="entry name" value="Periplasmic binding protein-like II"/>
    <property type="match status" value="1"/>
</dbReference>